<keyword evidence="1" id="KW-0032">Aminotransferase</keyword>
<keyword evidence="1" id="KW-0808">Transferase</keyword>
<dbReference type="InterPro" id="IPR015424">
    <property type="entry name" value="PyrdxlP-dep_Trfase"/>
</dbReference>
<dbReference type="AlphaFoldDB" id="A0A4R5KYQ3"/>
<dbReference type="OrthoDB" id="9807885at2"/>
<evidence type="ECO:0000313" key="1">
    <source>
        <dbReference type="EMBL" id="TDG00201.1"/>
    </source>
</evidence>
<sequence length="64" mass="7338">MSSTVPLDVEARPYCHRLLELGLLCKETHINTIRIAPPLTIMKDEIDWAADRVEFVLTERSPMT</sequence>
<dbReference type="Gene3D" id="3.90.1150.10">
    <property type="entry name" value="Aspartate Aminotransferase, domain 1"/>
    <property type="match status" value="1"/>
</dbReference>
<accession>A0A4R5KYQ3</accession>
<name>A0A4R5KYQ3_9BACL</name>
<dbReference type="Proteomes" id="UP000295636">
    <property type="component" value="Unassembled WGS sequence"/>
</dbReference>
<proteinExistence type="predicted"/>
<gene>
    <name evidence="1" type="ORF">E1757_00725</name>
</gene>
<dbReference type="EMBL" id="SMRT01000001">
    <property type="protein sequence ID" value="TDG00201.1"/>
    <property type="molecule type" value="Genomic_DNA"/>
</dbReference>
<organism evidence="1 2">
    <name type="scientific">Paenibacillus piri</name>
    <dbReference type="NCBI Taxonomy" id="2547395"/>
    <lineage>
        <taxon>Bacteria</taxon>
        <taxon>Bacillati</taxon>
        <taxon>Bacillota</taxon>
        <taxon>Bacilli</taxon>
        <taxon>Bacillales</taxon>
        <taxon>Paenibacillaceae</taxon>
        <taxon>Paenibacillus</taxon>
    </lineage>
</organism>
<comment type="caution">
    <text evidence="1">The sequence shown here is derived from an EMBL/GenBank/DDBJ whole genome shotgun (WGS) entry which is preliminary data.</text>
</comment>
<reference evidence="1 2" key="1">
    <citation type="submission" date="2019-03" db="EMBL/GenBank/DDBJ databases">
        <title>This is whole genome sequence of Paenibacillus sp MS74 strain.</title>
        <authorList>
            <person name="Trinh H.N."/>
        </authorList>
    </citation>
    <scope>NUCLEOTIDE SEQUENCE [LARGE SCALE GENOMIC DNA]</scope>
    <source>
        <strain evidence="1 2">MS74</strain>
    </source>
</reference>
<dbReference type="SUPFAM" id="SSF53383">
    <property type="entry name" value="PLP-dependent transferases"/>
    <property type="match status" value="1"/>
</dbReference>
<keyword evidence="2" id="KW-1185">Reference proteome</keyword>
<evidence type="ECO:0000313" key="2">
    <source>
        <dbReference type="Proteomes" id="UP000295636"/>
    </source>
</evidence>
<dbReference type="GO" id="GO:0008483">
    <property type="term" value="F:transaminase activity"/>
    <property type="evidence" value="ECO:0007669"/>
    <property type="project" value="UniProtKB-KW"/>
</dbReference>
<protein>
    <submittedName>
        <fullName evidence="1">Aminotransferase class III-fold pyridoxal phosphate-dependent enzyme</fullName>
    </submittedName>
</protein>
<dbReference type="InterPro" id="IPR015422">
    <property type="entry name" value="PyrdxlP-dep_Trfase_small"/>
</dbReference>